<keyword evidence="6" id="KW-1185">Reference proteome</keyword>
<feature type="transmembrane region" description="Helical" evidence="3">
    <location>
        <begin position="15"/>
        <end position="36"/>
    </location>
</feature>
<evidence type="ECO:0000256" key="1">
    <source>
        <dbReference type="ARBA" id="ARBA00012528"/>
    </source>
</evidence>
<keyword evidence="3" id="KW-1133">Transmembrane helix</keyword>
<organism evidence="5 6">
    <name type="scientific">Psychrosphaera aquimarina</name>
    <dbReference type="NCBI Taxonomy" id="2044854"/>
    <lineage>
        <taxon>Bacteria</taxon>
        <taxon>Pseudomonadati</taxon>
        <taxon>Pseudomonadota</taxon>
        <taxon>Gammaproteobacteria</taxon>
        <taxon>Alteromonadales</taxon>
        <taxon>Pseudoalteromonadaceae</taxon>
        <taxon>Psychrosphaera</taxon>
    </lineage>
</organism>
<dbReference type="PANTHER" id="PTHR45138">
    <property type="entry name" value="REGULATORY COMPONENTS OF SENSORY TRANSDUCTION SYSTEM"/>
    <property type="match status" value="1"/>
</dbReference>
<evidence type="ECO:0000259" key="4">
    <source>
        <dbReference type="PROSITE" id="PS50887"/>
    </source>
</evidence>
<dbReference type="Pfam" id="PF00990">
    <property type="entry name" value="GGDEF"/>
    <property type="match status" value="1"/>
</dbReference>
<keyword evidence="5" id="KW-0548">Nucleotidyltransferase</keyword>
<dbReference type="InterPro" id="IPR043128">
    <property type="entry name" value="Rev_trsase/Diguanyl_cyclase"/>
</dbReference>
<dbReference type="EC" id="2.7.7.65" evidence="1"/>
<evidence type="ECO:0000256" key="3">
    <source>
        <dbReference type="SAM" id="Phobius"/>
    </source>
</evidence>
<dbReference type="NCBIfam" id="TIGR00254">
    <property type="entry name" value="GGDEF"/>
    <property type="match status" value="1"/>
</dbReference>
<feature type="transmembrane region" description="Helical" evidence="3">
    <location>
        <begin position="74"/>
        <end position="94"/>
    </location>
</feature>
<feature type="transmembrane region" description="Helical" evidence="3">
    <location>
        <begin position="124"/>
        <end position="145"/>
    </location>
</feature>
<evidence type="ECO:0000313" key="5">
    <source>
        <dbReference type="EMBL" id="MDU0112711.1"/>
    </source>
</evidence>
<keyword evidence="3" id="KW-0812">Transmembrane</keyword>
<dbReference type="Gene3D" id="3.30.70.270">
    <property type="match status" value="1"/>
</dbReference>
<dbReference type="InterPro" id="IPR050469">
    <property type="entry name" value="Diguanylate_Cyclase"/>
</dbReference>
<dbReference type="Proteomes" id="UP001257914">
    <property type="component" value="Unassembled WGS sequence"/>
</dbReference>
<keyword evidence="3" id="KW-0472">Membrane</keyword>
<dbReference type="SMART" id="SM00267">
    <property type="entry name" value="GGDEF"/>
    <property type="match status" value="1"/>
</dbReference>
<feature type="transmembrane region" description="Helical" evidence="3">
    <location>
        <begin position="48"/>
        <end position="67"/>
    </location>
</feature>
<evidence type="ECO:0000313" key="6">
    <source>
        <dbReference type="Proteomes" id="UP001257914"/>
    </source>
</evidence>
<feature type="domain" description="GGDEF" evidence="4">
    <location>
        <begin position="218"/>
        <end position="355"/>
    </location>
</feature>
<feature type="transmembrane region" description="Helical" evidence="3">
    <location>
        <begin position="151"/>
        <end position="170"/>
    </location>
</feature>
<comment type="catalytic activity">
    <reaction evidence="2">
        <text>2 GTP = 3',3'-c-di-GMP + 2 diphosphate</text>
        <dbReference type="Rhea" id="RHEA:24898"/>
        <dbReference type="ChEBI" id="CHEBI:33019"/>
        <dbReference type="ChEBI" id="CHEBI:37565"/>
        <dbReference type="ChEBI" id="CHEBI:58805"/>
        <dbReference type="EC" id="2.7.7.65"/>
    </reaction>
</comment>
<keyword evidence="5" id="KW-0808">Transferase</keyword>
<dbReference type="InterPro" id="IPR000160">
    <property type="entry name" value="GGDEF_dom"/>
</dbReference>
<evidence type="ECO:0000256" key="2">
    <source>
        <dbReference type="ARBA" id="ARBA00034247"/>
    </source>
</evidence>
<comment type="caution">
    <text evidence="5">The sequence shown here is derived from an EMBL/GenBank/DDBJ whole genome shotgun (WGS) entry which is preliminary data.</text>
</comment>
<dbReference type="GO" id="GO:0052621">
    <property type="term" value="F:diguanylate cyclase activity"/>
    <property type="evidence" value="ECO:0007669"/>
    <property type="project" value="UniProtKB-EC"/>
</dbReference>
<dbReference type="InterPro" id="IPR029787">
    <property type="entry name" value="Nucleotide_cyclase"/>
</dbReference>
<proteinExistence type="predicted"/>
<sequence>MGTDPRMVDAKRIRLLSVIGAVLLSSFIAVDLSVLTDPLQEIYLTSRLLMQLPVCFVFFLLTFLPGYPKIHQETVCTVVLALVFSNYWVIVQCWELEQFVFPYEGTLVYSLFALFVFRIRFSTALVLCAISLVGFAILLFNYPVYGDLNSINFGFVICSMFVGLIGVYQIESGLSKLRTANGKLFELSQIDQLTNIYNRGTYETRFSDQLEFNKRTGNTMCVFIVDLDSFKKYNDGYGHVQGDKIIQLQAEMLSKTFRRTTDIVARYGGEEFVVVTTNNTEQECEQLAQQIIAQWETQHIPHNNSDETGHVTCSVGYHFERVDSRSRKEKIVEKADLALYQAKANGRNCFVRYQEDMIDVS</sequence>
<reference evidence="5 6" key="1">
    <citation type="submission" date="2023-10" db="EMBL/GenBank/DDBJ databases">
        <title>Psychrosphaera aquimaarina strain SW33 isolated from seawater.</title>
        <authorList>
            <person name="Bayburt H."/>
            <person name="Kim J.M."/>
            <person name="Choi B.J."/>
            <person name="Jeon C.O."/>
        </authorList>
    </citation>
    <scope>NUCLEOTIDE SEQUENCE [LARGE SCALE GENOMIC DNA]</scope>
    <source>
        <strain evidence="5 6">KCTC 52743</strain>
    </source>
</reference>
<dbReference type="CDD" id="cd01949">
    <property type="entry name" value="GGDEF"/>
    <property type="match status" value="1"/>
</dbReference>
<dbReference type="RefSeq" id="WP_315946422.1">
    <property type="nucleotide sequence ID" value="NZ_JAWCUA010000007.1"/>
</dbReference>
<accession>A0ABU3QZ47</accession>
<gene>
    <name evidence="5" type="ORF">RT723_06775</name>
</gene>
<dbReference type="PROSITE" id="PS50887">
    <property type="entry name" value="GGDEF"/>
    <property type="match status" value="1"/>
</dbReference>
<dbReference type="SUPFAM" id="SSF55073">
    <property type="entry name" value="Nucleotide cyclase"/>
    <property type="match status" value="1"/>
</dbReference>
<dbReference type="PANTHER" id="PTHR45138:SF9">
    <property type="entry name" value="DIGUANYLATE CYCLASE DGCM-RELATED"/>
    <property type="match status" value="1"/>
</dbReference>
<dbReference type="EMBL" id="JAWCUA010000007">
    <property type="protein sequence ID" value="MDU0112711.1"/>
    <property type="molecule type" value="Genomic_DNA"/>
</dbReference>
<protein>
    <recommendedName>
        <fullName evidence="1">diguanylate cyclase</fullName>
        <ecNumber evidence="1">2.7.7.65</ecNumber>
    </recommendedName>
</protein>
<name>A0ABU3QZ47_9GAMM</name>